<organism evidence="3 4">
    <name type="scientific">Sistotremastrum niveocremeum HHB9708</name>
    <dbReference type="NCBI Taxonomy" id="1314777"/>
    <lineage>
        <taxon>Eukaryota</taxon>
        <taxon>Fungi</taxon>
        <taxon>Dikarya</taxon>
        <taxon>Basidiomycota</taxon>
        <taxon>Agaricomycotina</taxon>
        <taxon>Agaricomycetes</taxon>
        <taxon>Sistotremastrales</taxon>
        <taxon>Sistotremastraceae</taxon>
        <taxon>Sertulicium</taxon>
        <taxon>Sertulicium niveocremeum</taxon>
    </lineage>
</organism>
<name>A0A164Y2S2_9AGAM</name>
<feature type="transmembrane region" description="Helical" evidence="2">
    <location>
        <begin position="103"/>
        <end position="125"/>
    </location>
</feature>
<keyword evidence="2" id="KW-1133">Transmembrane helix</keyword>
<accession>A0A164Y2S2</accession>
<feature type="transmembrane region" description="Helical" evidence="2">
    <location>
        <begin position="291"/>
        <end position="310"/>
    </location>
</feature>
<feature type="transmembrane region" description="Helical" evidence="2">
    <location>
        <begin position="137"/>
        <end position="156"/>
    </location>
</feature>
<dbReference type="Proteomes" id="UP000076722">
    <property type="component" value="Unassembled WGS sequence"/>
</dbReference>
<evidence type="ECO:0000313" key="3">
    <source>
        <dbReference type="EMBL" id="KZS96527.1"/>
    </source>
</evidence>
<feature type="compositionally biased region" description="Polar residues" evidence="1">
    <location>
        <begin position="373"/>
        <end position="397"/>
    </location>
</feature>
<feature type="transmembrane region" description="Helical" evidence="2">
    <location>
        <begin position="60"/>
        <end position="83"/>
    </location>
</feature>
<keyword evidence="4" id="KW-1185">Reference proteome</keyword>
<feature type="region of interest" description="Disordered" evidence="1">
    <location>
        <begin position="322"/>
        <end position="397"/>
    </location>
</feature>
<feature type="transmembrane region" description="Helical" evidence="2">
    <location>
        <begin position="176"/>
        <end position="197"/>
    </location>
</feature>
<dbReference type="AlphaFoldDB" id="A0A164Y2S2"/>
<protein>
    <submittedName>
        <fullName evidence="3">Uncharacterized protein</fullName>
    </submittedName>
</protein>
<evidence type="ECO:0000256" key="1">
    <source>
        <dbReference type="SAM" id="MobiDB-lite"/>
    </source>
</evidence>
<evidence type="ECO:0000313" key="4">
    <source>
        <dbReference type="Proteomes" id="UP000076722"/>
    </source>
</evidence>
<sequence length="397" mass="43897">MAMSPATSDLFRACGQAGTQLLFGMEITLWLSVLSFSTFPQLGLLPTLRNFHGERRVGIGRYSLLLITVIFLLAGVDYVASTIPDIELLAGKPPSPNPEKLQPLRGIILLVLTLFSAVHITHRLYVIWCREMTLARLLFVPTSLMVAGVGCGIPVFDRLAGPVREQTVREKRLTIAFFSLFGIHRVWCATAIALRLLRDHQRLVRALVAKWKAMKARHAVSVTERTTWTPASSSIKGSTEREIEREFLFLARTFMLSSGGYSSALLLFIVLHSVKSPATDFAWHLLPQITALASTLSLLQTSMSVIYNGIKQVERSVRSSVHFVKGKGKGKEPQRDKSPSPPPPPIVKRQWAPELSALDTSDEDEDGLFEPVNSVTSQATTGQDSVASTSRQPQWKP</sequence>
<keyword evidence="2" id="KW-0812">Transmembrane</keyword>
<proteinExistence type="predicted"/>
<keyword evidence="2" id="KW-0472">Membrane</keyword>
<evidence type="ECO:0000256" key="2">
    <source>
        <dbReference type="SAM" id="Phobius"/>
    </source>
</evidence>
<feature type="transmembrane region" description="Helical" evidence="2">
    <location>
        <begin position="249"/>
        <end position="271"/>
    </location>
</feature>
<gene>
    <name evidence="3" type="ORF">SISNIDRAFT_463995</name>
</gene>
<feature type="transmembrane region" description="Helical" evidence="2">
    <location>
        <begin position="27"/>
        <end position="48"/>
    </location>
</feature>
<dbReference type="EMBL" id="KV419399">
    <property type="protein sequence ID" value="KZS96527.1"/>
    <property type="molecule type" value="Genomic_DNA"/>
</dbReference>
<feature type="compositionally biased region" description="Basic and acidic residues" evidence="1">
    <location>
        <begin position="329"/>
        <end position="338"/>
    </location>
</feature>
<reference evidence="3 4" key="1">
    <citation type="journal article" date="2016" name="Mol. Biol. Evol.">
        <title>Comparative Genomics of Early-Diverging Mushroom-Forming Fungi Provides Insights into the Origins of Lignocellulose Decay Capabilities.</title>
        <authorList>
            <person name="Nagy L.G."/>
            <person name="Riley R."/>
            <person name="Tritt A."/>
            <person name="Adam C."/>
            <person name="Daum C."/>
            <person name="Floudas D."/>
            <person name="Sun H."/>
            <person name="Yadav J.S."/>
            <person name="Pangilinan J."/>
            <person name="Larsson K.H."/>
            <person name="Matsuura K."/>
            <person name="Barry K."/>
            <person name="Labutti K."/>
            <person name="Kuo R."/>
            <person name="Ohm R.A."/>
            <person name="Bhattacharya S.S."/>
            <person name="Shirouzu T."/>
            <person name="Yoshinaga Y."/>
            <person name="Martin F.M."/>
            <person name="Grigoriev I.V."/>
            <person name="Hibbett D.S."/>
        </authorList>
    </citation>
    <scope>NUCLEOTIDE SEQUENCE [LARGE SCALE GENOMIC DNA]</scope>
    <source>
        <strain evidence="3 4">HHB9708</strain>
    </source>
</reference>